<dbReference type="RefSeq" id="WP_204414290.1">
    <property type="nucleotide sequence ID" value="NZ_JAFBED010000002.1"/>
</dbReference>
<evidence type="ECO:0000313" key="4">
    <source>
        <dbReference type="Proteomes" id="UP000737402"/>
    </source>
</evidence>
<feature type="domain" description="Phosphatidic acid phosphatase type 2/haloperoxidase" evidence="2">
    <location>
        <begin position="84"/>
        <end position="196"/>
    </location>
</feature>
<keyword evidence="4" id="KW-1185">Reference proteome</keyword>
<keyword evidence="1" id="KW-0472">Membrane</keyword>
<keyword evidence="3" id="KW-0378">Hydrolase</keyword>
<dbReference type="EC" id="3.6.1.27" evidence="3"/>
<name>A0ABS2NXC2_9BACI</name>
<feature type="transmembrane region" description="Helical" evidence="1">
    <location>
        <begin position="153"/>
        <end position="175"/>
    </location>
</feature>
<dbReference type="InterPro" id="IPR000326">
    <property type="entry name" value="PAP2/HPO"/>
</dbReference>
<dbReference type="Pfam" id="PF01569">
    <property type="entry name" value="PAP2"/>
    <property type="match status" value="1"/>
</dbReference>
<feature type="transmembrane region" description="Helical" evidence="1">
    <location>
        <begin position="181"/>
        <end position="199"/>
    </location>
</feature>
<keyword evidence="1" id="KW-1133">Transmembrane helix</keyword>
<reference evidence="3 4" key="1">
    <citation type="submission" date="2021-01" db="EMBL/GenBank/DDBJ databases">
        <title>Genomic Encyclopedia of Type Strains, Phase IV (KMG-IV): sequencing the most valuable type-strain genomes for metagenomic binning, comparative biology and taxonomic classification.</title>
        <authorList>
            <person name="Goeker M."/>
        </authorList>
    </citation>
    <scope>NUCLEOTIDE SEQUENCE [LARGE SCALE GENOMIC DNA]</scope>
    <source>
        <strain evidence="3 4">DSM 25879</strain>
    </source>
</reference>
<dbReference type="EMBL" id="JAFBED010000002">
    <property type="protein sequence ID" value="MBM7619305.1"/>
    <property type="molecule type" value="Genomic_DNA"/>
</dbReference>
<dbReference type="SMART" id="SM00014">
    <property type="entry name" value="acidPPc"/>
    <property type="match status" value="1"/>
</dbReference>
<dbReference type="PANTHER" id="PTHR14969">
    <property type="entry name" value="SPHINGOSINE-1-PHOSPHATE PHOSPHOHYDROLASE"/>
    <property type="match status" value="1"/>
</dbReference>
<dbReference type="SUPFAM" id="SSF48317">
    <property type="entry name" value="Acid phosphatase/Vanadium-dependent haloperoxidase"/>
    <property type="match status" value="1"/>
</dbReference>
<organism evidence="3 4">
    <name type="scientific">Sutcliffiella tianshenii</name>
    <dbReference type="NCBI Taxonomy" id="1463404"/>
    <lineage>
        <taxon>Bacteria</taxon>
        <taxon>Bacillati</taxon>
        <taxon>Bacillota</taxon>
        <taxon>Bacilli</taxon>
        <taxon>Bacillales</taxon>
        <taxon>Bacillaceae</taxon>
        <taxon>Sutcliffiella</taxon>
    </lineage>
</organism>
<evidence type="ECO:0000256" key="1">
    <source>
        <dbReference type="SAM" id="Phobius"/>
    </source>
</evidence>
<dbReference type="CDD" id="cd03392">
    <property type="entry name" value="PAP2_like_2"/>
    <property type="match status" value="1"/>
</dbReference>
<feature type="transmembrane region" description="Helical" evidence="1">
    <location>
        <begin position="51"/>
        <end position="75"/>
    </location>
</feature>
<dbReference type="PANTHER" id="PTHR14969:SF13">
    <property type="entry name" value="AT30094P"/>
    <property type="match status" value="1"/>
</dbReference>
<dbReference type="InterPro" id="IPR036938">
    <property type="entry name" value="PAP2/HPO_sf"/>
</dbReference>
<sequence length="212" mass="24664">MNIQAKYLFLCSFLLILLFLLLGFLLEFQSVENLDVRWGRMGYQFWEADSFFIFMSFLGSRNFLYPVMILVSIYLIVRRYYFAVMVVWVNILGVRLLNTIIKGLFQRERPSLDHIVDVHFYSFPSGHAMNSMAAYGMLALLFHLIVRNRVIKILTVVIASIIILLIGTSRIYLGVHFPLDVFAGYIAGAAWLTLLIGIWKKLRSESKERKFM</sequence>
<feature type="transmembrane region" description="Helical" evidence="1">
    <location>
        <begin position="7"/>
        <end position="31"/>
    </location>
</feature>
<evidence type="ECO:0000259" key="2">
    <source>
        <dbReference type="SMART" id="SM00014"/>
    </source>
</evidence>
<gene>
    <name evidence="3" type="ORF">JOC95_001154</name>
</gene>
<accession>A0ABS2NXC2</accession>
<proteinExistence type="predicted"/>
<evidence type="ECO:0000313" key="3">
    <source>
        <dbReference type="EMBL" id="MBM7619305.1"/>
    </source>
</evidence>
<protein>
    <submittedName>
        <fullName evidence="3">Undecaprenyl-diphosphatase</fullName>
        <ecNumber evidence="3">3.6.1.27</ecNumber>
    </submittedName>
</protein>
<feature type="transmembrane region" description="Helical" evidence="1">
    <location>
        <begin position="125"/>
        <end position="146"/>
    </location>
</feature>
<dbReference type="Gene3D" id="1.20.144.10">
    <property type="entry name" value="Phosphatidic acid phosphatase type 2/haloperoxidase"/>
    <property type="match status" value="2"/>
</dbReference>
<dbReference type="GO" id="GO:0050380">
    <property type="term" value="F:undecaprenyl-diphosphatase activity"/>
    <property type="evidence" value="ECO:0007669"/>
    <property type="project" value="UniProtKB-EC"/>
</dbReference>
<comment type="caution">
    <text evidence="3">The sequence shown here is derived from an EMBL/GenBank/DDBJ whole genome shotgun (WGS) entry which is preliminary data.</text>
</comment>
<feature type="transmembrane region" description="Helical" evidence="1">
    <location>
        <begin position="82"/>
        <end position="105"/>
    </location>
</feature>
<keyword evidence="1" id="KW-0812">Transmembrane</keyword>
<dbReference type="Proteomes" id="UP000737402">
    <property type="component" value="Unassembled WGS sequence"/>
</dbReference>